<sequence>MSGHSVVVLAALLSLTCAGQALEVAIKYSAPVLEFSLPIFDRGVGAVAFHYIIKHVEYAARGVQTRDGWTFATRDVSLDGADSVVAYAVVYDINGNKRMTTQRSALSIE</sequence>
<keyword evidence="1" id="KW-0732">Signal</keyword>
<dbReference type="EMBL" id="JAWDGP010006191">
    <property type="protein sequence ID" value="KAK3745846.1"/>
    <property type="molecule type" value="Genomic_DNA"/>
</dbReference>
<protein>
    <submittedName>
        <fullName evidence="2">Uncharacterized protein</fullName>
    </submittedName>
</protein>
<feature type="chain" id="PRO_5041956591" evidence="1">
    <location>
        <begin position="22"/>
        <end position="109"/>
    </location>
</feature>
<dbReference type="AlphaFoldDB" id="A0AAE0YHA4"/>
<reference evidence="2" key="1">
    <citation type="journal article" date="2023" name="G3 (Bethesda)">
        <title>A reference genome for the long-term kleptoplast-retaining sea slug Elysia crispata morphotype clarki.</title>
        <authorList>
            <person name="Eastman K.E."/>
            <person name="Pendleton A.L."/>
            <person name="Shaikh M.A."/>
            <person name="Suttiyut T."/>
            <person name="Ogas R."/>
            <person name="Tomko P."/>
            <person name="Gavelis G."/>
            <person name="Widhalm J.R."/>
            <person name="Wisecaver J.H."/>
        </authorList>
    </citation>
    <scope>NUCLEOTIDE SEQUENCE</scope>
    <source>
        <strain evidence="2">ECLA1</strain>
    </source>
</reference>
<name>A0AAE0YHA4_9GAST</name>
<evidence type="ECO:0000256" key="1">
    <source>
        <dbReference type="SAM" id="SignalP"/>
    </source>
</evidence>
<organism evidence="2 3">
    <name type="scientific">Elysia crispata</name>
    <name type="common">lettuce slug</name>
    <dbReference type="NCBI Taxonomy" id="231223"/>
    <lineage>
        <taxon>Eukaryota</taxon>
        <taxon>Metazoa</taxon>
        <taxon>Spiralia</taxon>
        <taxon>Lophotrochozoa</taxon>
        <taxon>Mollusca</taxon>
        <taxon>Gastropoda</taxon>
        <taxon>Heterobranchia</taxon>
        <taxon>Euthyneura</taxon>
        <taxon>Panpulmonata</taxon>
        <taxon>Sacoglossa</taxon>
        <taxon>Placobranchoidea</taxon>
        <taxon>Plakobranchidae</taxon>
        <taxon>Elysia</taxon>
    </lineage>
</organism>
<gene>
    <name evidence="2" type="ORF">RRG08_008417</name>
</gene>
<feature type="signal peptide" evidence="1">
    <location>
        <begin position="1"/>
        <end position="21"/>
    </location>
</feature>
<evidence type="ECO:0000313" key="2">
    <source>
        <dbReference type="EMBL" id="KAK3745846.1"/>
    </source>
</evidence>
<dbReference type="Proteomes" id="UP001283361">
    <property type="component" value="Unassembled WGS sequence"/>
</dbReference>
<accession>A0AAE0YHA4</accession>
<proteinExistence type="predicted"/>
<comment type="caution">
    <text evidence="2">The sequence shown here is derived from an EMBL/GenBank/DDBJ whole genome shotgun (WGS) entry which is preliminary data.</text>
</comment>
<evidence type="ECO:0000313" key="3">
    <source>
        <dbReference type="Proteomes" id="UP001283361"/>
    </source>
</evidence>
<keyword evidence="3" id="KW-1185">Reference proteome</keyword>